<evidence type="ECO:0000313" key="1">
    <source>
        <dbReference type="EMBL" id="HJD97253.1"/>
    </source>
</evidence>
<dbReference type="EMBL" id="DYZA01000125">
    <property type="protein sequence ID" value="HJD97253.1"/>
    <property type="molecule type" value="Genomic_DNA"/>
</dbReference>
<evidence type="ECO:0008006" key="3">
    <source>
        <dbReference type="Google" id="ProtNLM"/>
    </source>
</evidence>
<reference evidence="1" key="2">
    <citation type="submission" date="2021-09" db="EMBL/GenBank/DDBJ databases">
        <authorList>
            <person name="Gilroy R."/>
        </authorList>
    </citation>
    <scope>NUCLEOTIDE SEQUENCE</scope>
    <source>
        <strain evidence="1">ChiGjej2B2-19336</strain>
    </source>
</reference>
<dbReference type="InterPro" id="IPR056909">
    <property type="entry name" value="SU10_portal"/>
</dbReference>
<comment type="caution">
    <text evidence="1">The sequence shown here is derived from an EMBL/GenBank/DDBJ whole genome shotgun (WGS) entry which is preliminary data.</text>
</comment>
<proteinExistence type="predicted"/>
<sequence length="690" mass="76729">MDDKKDRVRRAIVREMERCMGREGSKLSGAREQLKRRYLGHGYGVDEERGERGFSTYVDRTVMETVEWAKPGLMRVFCNDEIIRFDPRTPAEEQAAEDATLYVNQAVFGRNMFRLVHDVLADGLYQRAGWCVAHCPEREETQLLQYTGLSEQEAVALLTDPSLNPGDPGAVRVEQYAAPGGAGYDVSLKRKVKRREIRIDPVPSENVLLSADARDVESARFIAFWEKKTASDLLKEGYARELVESLPPMAEGDIMPETGAGLGVNDEEGGRGSAEGEAVREYKVYEAWFDFDLDGDNVAEKVKAVFCGEGEQCRVLKVEEWPLYRAPLFAACSVPLPHQAVGLCLADLVSDVQDLRTEMTRQYLDSLALGNQGELVVNEGMSGSVEYDSLLARGVGAVHRLKGDATIAPLPVATSAAEALQGLEMSSALIERRTGVSSRTQSLQADTLQNTATGASIMEEAVNQRLELIARVYAETFFKPLGRYILHLLNRYHDKAVQLRLKGRFMAFDPRKWDPDMDISVAVGLGTGNRNRLVSAYRQILQIQQDFLRQLGKNSPVRLSHIAYTCRKMAEAAGLEAPERFFGTEEDARRAEAAMMNAPAQPSPEQQKLQLEQQKAQAKQQTDAWKAQTDAQRKAFETQSRMALEKQKAEGQLALKAMEMSMEKDLCQTRLQMGERGGGLTNIRGVGGMS</sequence>
<name>A0A921AW71_9BACT</name>
<evidence type="ECO:0000313" key="2">
    <source>
        <dbReference type="Proteomes" id="UP000698963"/>
    </source>
</evidence>
<accession>A0A921AW71</accession>
<protein>
    <recommendedName>
        <fullName evidence="3">Portal protein</fullName>
    </recommendedName>
</protein>
<dbReference type="Pfam" id="PF23899">
    <property type="entry name" value="SU10_portal"/>
    <property type="match status" value="1"/>
</dbReference>
<dbReference type="AlphaFoldDB" id="A0A921AW71"/>
<gene>
    <name evidence="1" type="ORF">K8W16_06375</name>
</gene>
<dbReference type="RefSeq" id="WP_304122208.1">
    <property type="nucleotide sequence ID" value="NZ_DYZA01000125.1"/>
</dbReference>
<dbReference type="Proteomes" id="UP000698963">
    <property type="component" value="Unassembled WGS sequence"/>
</dbReference>
<organism evidence="1 2">
    <name type="scientific">Mailhella massiliensis</name>
    <dbReference type="NCBI Taxonomy" id="1903261"/>
    <lineage>
        <taxon>Bacteria</taxon>
        <taxon>Pseudomonadati</taxon>
        <taxon>Thermodesulfobacteriota</taxon>
        <taxon>Desulfovibrionia</taxon>
        <taxon>Desulfovibrionales</taxon>
        <taxon>Desulfovibrionaceae</taxon>
        <taxon>Mailhella</taxon>
    </lineage>
</organism>
<reference evidence="1" key="1">
    <citation type="journal article" date="2021" name="PeerJ">
        <title>Extensive microbial diversity within the chicken gut microbiome revealed by metagenomics and culture.</title>
        <authorList>
            <person name="Gilroy R."/>
            <person name="Ravi A."/>
            <person name="Getino M."/>
            <person name="Pursley I."/>
            <person name="Horton D.L."/>
            <person name="Alikhan N.F."/>
            <person name="Baker D."/>
            <person name="Gharbi K."/>
            <person name="Hall N."/>
            <person name="Watson M."/>
            <person name="Adriaenssens E.M."/>
            <person name="Foster-Nyarko E."/>
            <person name="Jarju S."/>
            <person name="Secka A."/>
            <person name="Antonio M."/>
            <person name="Oren A."/>
            <person name="Chaudhuri R.R."/>
            <person name="La Ragione R."/>
            <person name="Hildebrand F."/>
            <person name="Pallen M.J."/>
        </authorList>
    </citation>
    <scope>NUCLEOTIDE SEQUENCE</scope>
    <source>
        <strain evidence="1">ChiGjej2B2-19336</strain>
    </source>
</reference>